<keyword evidence="1" id="KW-1133">Transmembrane helix</keyword>
<dbReference type="RefSeq" id="WP_058298617.1">
    <property type="nucleotide sequence ID" value="NZ_FMAU01000002.1"/>
</dbReference>
<dbReference type="EMBL" id="FMAU01000002">
    <property type="protein sequence ID" value="SCC10177.1"/>
    <property type="molecule type" value="Genomic_DNA"/>
</dbReference>
<protein>
    <submittedName>
        <fullName evidence="3">PH domain-containing protein</fullName>
    </submittedName>
</protein>
<dbReference type="Proteomes" id="UP000181997">
    <property type="component" value="Unassembled WGS sequence"/>
</dbReference>
<reference evidence="4" key="1">
    <citation type="submission" date="2016-08" db="EMBL/GenBank/DDBJ databases">
        <authorList>
            <person name="Varghese N."/>
            <person name="Submissions Spin"/>
        </authorList>
    </citation>
    <scope>NUCLEOTIDE SEQUENCE [LARGE SCALE GENOMIC DNA]</scope>
    <source>
        <strain evidence="4">SGD-1123</strain>
    </source>
</reference>
<evidence type="ECO:0000313" key="3">
    <source>
        <dbReference type="EMBL" id="SCC10177.1"/>
    </source>
</evidence>
<accession>A0A0V8HJS5</accession>
<organism evidence="3 4">
    <name type="scientific">[Bacillus] enclensis</name>
    <dbReference type="NCBI Taxonomy" id="1402860"/>
    <lineage>
        <taxon>Bacteria</taxon>
        <taxon>Bacillati</taxon>
        <taxon>Bacillota</taxon>
        <taxon>Bacilli</taxon>
        <taxon>Bacillales</taxon>
        <taxon>Bacillaceae</taxon>
        <taxon>Rossellomorea</taxon>
    </lineage>
</organism>
<gene>
    <name evidence="3" type="ORF">GA0061094_2502</name>
</gene>
<dbReference type="Pfam" id="PF06713">
    <property type="entry name" value="bPH_4"/>
    <property type="match status" value="1"/>
</dbReference>
<keyword evidence="1" id="KW-0472">Membrane</keyword>
<evidence type="ECO:0000259" key="2">
    <source>
        <dbReference type="Pfam" id="PF06713"/>
    </source>
</evidence>
<proteinExistence type="predicted"/>
<dbReference type="GO" id="GO:0030153">
    <property type="term" value="P:bacteriocin immunity"/>
    <property type="evidence" value="ECO:0007669"/>
    <property type="project" value="InterPro"/>
</dbReference>
<dbReference type="OrthoDB" id="6658731at2"/>
<feature type="domain" description="Uncharacterized protein YyaB-like PH" evidence="2">
    <location>
        <begin position="68"/>
        <end position="141"/>
    </location>
</feature>
<dbReference type="InterPro" id="IPR009589">
    <property type="entry name" value="PH_YyaB-like"/>
</dbReference>
<dbReference type="AlphaFoldDB" id="A0A0V8HJS5"/>
<sequence length="151" mass="16941">MRFYSKKGKVLFPILIVVLILMVASSLASVMDLEFLQRIPGADSGNGQGSLFVTVPIMALIIWLIAATYYEISGEELKIAAGPIRYTIHIHTIRSIEASKNPISSPALSLDRLRIDYNQSNVVYISPKDKKEFTDELLKINPNIRVHLEKK</sequence>
<evidence type="ECO:0000256" key="1">
    <source>
        <dbReference type="SAM" id="Phobius"/>
    </source>
</evidence>
<keyword evidence="1" id="KW-0812">Transmembrane</keyword>
<keyword evidence="4" id="KW-1185">Reference proteome</keyword>
<feature type="transmembrane region" description="Helical" evidence="1">
    <location>
        <begin position="52"/>
        <end position="70"/>
    </location>
</feature>
<name>A0A0V8HJS5_9BACI</name>
<evidence type="ECO:0000313" key="4">
    <source>
        <dbReference type="Proteomes" id="UP000181997"/>
    </source>
</evidence>